<sequence>MSRLDKSGWSACKELKETPINETIKRFSFQKGLTRATKKNIDQVKKDLKEQLPVLTSTGIRRHRLPYHECVLLELKEMGMTEVADYIDQLFKINETVHNEQLLKLQRNLIDILKNNLIKAETARRKNNYLEETTTLHNTAMFFHSFSQTWLWIVDELLRKALAAAERVDNDDGFIINTVKFIYGKFIFHSMKDPARALNYLNEVSNASKDKIWNASKFLKQDQNNLHKECNILLYEVHRLMARKFRNINLKMVVKSSIEALQCANESHNNKYIVEALYELGESQMASDDIAGALKTFAKFLAKVKRIPDHKGICDAHKQLAIAHQNLKHDDGIREHLRLFRKFADEYNLSDKLGEAHFLTGKYLLERDLPSEATPHLKIAFDMFKCLKMMKETDESRVLLGISKGEEVFEEYMKLILNCGNNDRDATLKLLQWKNSRVPFWTTSQIETTNESVEKYIRNEVETILLEVSKSILEKSNDKNRVEKLKIIE</sequence>
<dbReference type="PANTHER" id="PTHR46630">
    <property type="entry name" value="TETRATRICOPEPTIDE REPEAT PROTEIN 29"/>
    <property type="match status" value="1"/>
</dbReference>
<evidence type="ECO:0000256" key="6">
    <source>
        <dbReference type="ARBA" id="ARBA00044739"/>
    </source>
</evidence>
<keyword evidence="4" id="KW-0802">TPR repeat</keyword>
<protein>
    <recommendedName>
        <fullName evidence="5">Tetratricopeptide repeat protein 29</fullName>
    </recommendedName>
</protein>
<keyword evidence="8" id="KW-1185">Reference proteome</keyword>
<dbReference type="GO" id="GO:0003341">
    <property type="term" value="P:cilium movement"/>
    <property type="evidence" value="ECO:0007669"/>
    <property type="project" value="TreeGrafter"/>
</dbReference>
<evidence type="ECO:0000256" key="3">
    <source>
        <dbReference type="ARBA" id="ARBA00022737"/>
    </source>
</evidence>
<reference evidence="7" key="1">
    <citation type="journal article" date="2023" name="bioRxiv">
        <title>Scaffold-level genome assemblies of two parasitoid biocontrol wasps reveal the parthenogenesis mechanism and an associated novel virus.</title>
        <authorList>
            <person name="Inwood S."/>
            <person name="Skelly J."/>
            <person name="Guhlin J."/>
            <person name="Harrop T."/>
            <person name="Goldson S."/>
            <person name="Dearden P."/>
        </authorList>
    </citation>
    <scope>NUCLEOTIDE SEQUENCE</scope>
    <source>
        <strain evidence="7">Lincoln</strain>
        <tissue evidence="7">Whole body</tissue>
    </source>
</reference>
<dbReference type="PANTHER" id="PTHR46630:SF1">
    <property type="entry name" value="TETRATRICOPEPTIDE REPEAT PROTEIN 29"/>
    <property type="match status" value="1"/>
</dbReference>
<dbReference type="Proteomes" id="UP001168972">
    <property type="component" value="Unassembled WGS sequence"/>
</dbReference>
<accession>A0AA39F5I3</accession>
<evidence type="ECO:0000313" key="7">
    <source>
        <dbReference type="EMBL" id="KAK0163295.1"/>
    </source>
</evidence>
<keyword evidence="3" id="KW-0677">Repeat</keyword>
<comment type="function">
    <text evidence="6">Axonemal protein which is implicated in axonemal and/or peri-axonemal structure assembly and regulates flagellum assembly and beating and therefore sperm motility.</text>
</comment>
<gene>
    <name evidence="7" type="ORF">PV327_006993</name>
</gene>
<comment type="subcellular location">
    <subcellularLocation>
        <location evidence="1">Cytoplasm</location>
    </subcellularLocation>
</comment>
<dbReference type="InterPro" id="IPR051476">
    <property type="entry name" value="Bac_ResReg_Asp_Phosphatase"/>
</dbReference>
<dbReference type="InterPro" id="IPR011990">
    <property type="entry name" value="TPR-like_helical_dom_sf"/>
</dbReference>
<evidence type="ECO:0000256" key="4">
    <source>
        <dbReference type="ARBA" id="ARBA00022803"/>
    </source>
</evidence>
<proteinExistence type="predicted"/>
<dbReference type="Gene3D" id="1.25.40.10">
    <property type="entry name" value="Tetratricopeptide repeat domain"/>
    <property type="match status" value="1"/>
</dbReference>
<comment type="caution">
    <text evidence="7">The sequence shown here is derived from an EMBL/GenBank/DDBJ whole genome shotgun (WGS) entry which is preliminary data.</text>
</comment>
<dbReference type="EMBL" id="JAQQBR010001833">
    <property type="protein sequence ID" value="KAK0163295.1"/>
    <property type="molecule type" value="Genomic_DNA"/>
</dbReference>
<evidence type="ECO:0000256" key="2">
    <source>
        <dbReference type="ARBA" id="ARBA00022490"/>
    </source>
</evidence>
<reference evidence="7" key="2">
    <citation type="submission" date="2023-03" db="EMBL/GenBank/DDBJ databases">
        <authorList>
            <person name="Inwood S.N."/>
            <person name="Skelly J.G."/>
            <person name="Guhlin J."/>
            <person name="Harrop T.W.R."/>
            <person name="Goldson S.G."/>
            <person name="Dearden P.K."/>
        </authorList>
    </citation>
    <scope>NUCLEOTIDE SEQUENCE</scope>
    <source>
        <strain evidence="7">Lincoln</strain>
        <tissue evidence="7">Whole body</tissue>
    </source>
</reference>
<evidence type="ECO:0000313" key="8">
    <source>
        <dbReference type="Proteomes" id="UP001168972"/>
    </source>
</evidence>
<evidence type="ECO:0000256" key="1">
    <source>
        <dbReference type="ARBA" id="ARBA00004496"/>
    </source>
</evidence>
<name>A0AA39F5I3_MICHY</name>
<organism evidence="7 8">
    <name type="scientific">Microctonus hyperodae</name>
    <name type="common">Parasitoid wasp</name>
    <dbReference type="NCBI Taxonomy" id="165561"/>
    <lineage>
        <taxon>Eukaryota</taxon>
        <taxon>Metazoa</taxon>
        <taxon>Ecdysozoa</taxon>
        <taxon>Arthropoda</taxon>
        <taxon>Hexapoda</taxon>
        <taxon>Insecta</taxon>
        <taxon>Pterygota</taxon>
        <taxon>Neoptera</taxon>
        <taxon>Endopterygota</taxon>
        <taxon>Hymenoptera</taxon>
        <taxon>Apocrita</taxon>
        <taxon>Ichneumonoidea</taxon>
        <taxon>Braconidae</taxon>
        <taxon>Euphorinae</taxon>
        <taxon>Microctonus</taxon>
    </lineage>
</organism>
<evidence type="ECO:0000256" key="5">
    <source>
        <dbReference type="ARBA" id="ARBA00040665"/>
    </source>
</evidence>
<dbReference type="GO" id="GO:0005737">
    <property type="term" value="C:cytoplasm"/>
    <property type="evidence" value="ECO:0007669"/>
    <property type="project" value="UniProtKB-SubCell"/>
</dbReference>
<dbReference type="AlphaFoldDB" id="A0AA39F5I3"/>
<dbReference type="GO" id="GO:0005929">
    <property type="term" value="C:cilium"/>
    <property type="evidence" value="ECO:0007669"/>
    <property type="project" value="TreeGrafter"/>
</dbReference>
<dbReference type="SUPFAM" id="SSF48452">
    <property type="entry name" value="TPR-like"/>
    <property type="match status" value="1"/>
</dbReference>
<keyword evidence="2" id="KW-0963">Cytoplasm</keyword>